<accession>F6VBS7</accession>
<dbReference type="Proteomes" id="UP000008144">
    <property type="component" value="Unassembled WGS sequence"/>
</dbReference>
<dbReference type="Gene3D" id="3.40.50.850">
    <property type="entry name" value="Isochorismatase-like"/>
    <property type="match status" value="1"/>
</dbReference>
<dbReference type="HOGENOM" id="CLU_047255_0_0_1"/>
<dbReference type="CDD" id="cd01012">
    <property type="entry name" value="YcaC_related"/>
    <property type="match status" value="1"/>
</dbReference>
<dbReference type="InterPro" id="IPR050993">
    <property type="entry name" value="Isochorismatase_domain"/>
</dbReference>
<dbReference type="OrthoDB" id="269496at2759"/>
<reference evidence="4" key="3">
    <citation type="submission" date="2025-09" db="UniProtKB">
        <authorList>
            <consortium name="Ensembl"/>
        </authorList>
    </citation>
    <scope>IDENTIFICATION</scope>
</reference>
<evidence type="ECO:0000256" key="1">
    <source>
        <dbReference type="ARBA" id="ARBA00006336"/>
    </source>
</evidence>
<dbReference type="AlphaFoldDB" id="F6VBS7"/>
<dbReference type="PANTHER" id="PTHR14119:SF17">
    <property type="entry name" value="ISOCHORISMATASE DOMAIN-CONTAINING PROTEIN 1"/>
    <property type="match status" value="1"/>
</dbReference>
<accession>A0A1W2WCM1</accession>
<dbReference type="InterPro" id="IPR000868">
    <property type="entry name" value="Isochorismatase-like_dom"/>
</dbReference>
<dbReference type="GO" id="GO:0005737">
    <property type="term" value="C:cytoplasm"/>
    <property type="evidence" value="ECO:0000318"/>
    <property type="project" value="GO_Central"/>
</dbReference>
<evidence type="ECO:0000259" key="3">
    <source>
        <dbReference type="Pfam" id="PF00857"/>
    </source>
</evidence>
<dbReference type="FunFam" id="3.40.50.850:FF:000001">
    <property type="entry name" value="Isochorismatase domain-containing protein 1"/>
    <property type="match status" value="1"/>
</dbReference>
<organism evidence="4 5">
    <name type="scientific">Ciona intestinalis</name>
    <name type="common">Transparent sea squirt</name>
    <name type="synonym">Ascidia intestinalis</name>
    <dbReference type="NCBI Taxonomy" id="7719"/>
    <lineage>
        <taxon>Eukaryota</taxon>
        <taxon>Metazoa</taxon>
        <taxon>Chordata</taxon>
        <taxon>Tunicata</taxon>
        <taxon>Ascidiacea</taxon>
        <taxon>Phlebobranchia</taxon>
        <taxon>Cionidae</taxon>
        <taxon>Ciona</taxon>
    </lineage>
</organism>
<dbReference type="SUPFAM" id="SSF52499">
    <property type="entry name" value="Isochorismatase-like hydrolases"/>
    <property type="match status" value="1"/>
</dbReference>
<dbReference type="Pfam" id="PF00857">
    <property type="entry name" value="Isochorismatase"/>
    <property type="match status" value="1"/>
</dbReference>
<evidence type="ECO:0000256" key="2">
    <source>
        <dbReference type="ARBA" id="ARBA00040688"/>
    </source>
</evidence>
<dbReference type="GeneTree" id="ENSGT00390000006753"/>
<dbReference type="STRING" id="7719.ENSCINP00000003182"/>
<dbReference type="OMA" id="VFNNEAN"/>
<reference evidence="4" key="2">
    <citation type="submission" date="2025-08" db="UniProtKB">
        <authorList>
            <consortium name="Ensembl"/>
        </authorList>
    </citation>
    <scope>IDENTIFICATION</scope>
</reference>
<gene>
    <name evidence="4" type="primary">LOC100185313</name>
</gene>
<dbReference type="FunCoup" id="F6VBS7">
    <property type="interactions" value="309"/>
</dbReference>
<dbReference type="GeneID" id="100185313"/>
<dbReference type="PANTHER" id="PTHR14119">
    <property type="entry name" value="HYDROLASE"/>
    <property type="match status" value="1"/>
</dbReference>
<evidence type="ECO:0000313" key="5">
    <source>
        <dbReference type="Proteomes" id="UP000008144"/>
    </source>
</evidence>
<sequence length="270" mass="30108">MTSVRCLFICGDETKVCELNTGSGKSDICSEFRKSFDLLNFELQTWDKSWNVWVDVGDEFTLEDSTKFRTRQTNLGGLGNLEASSSVVFCCDMQERFRPAIKYFDEIVQVGGRVVKAAQILNIPLVVTEQYPKGLGSTVKELHISGPDVLAAKTKFSMLTTEVESFLRSNQFKSVLLFGVETHVCVQQTAIDLISRGYEVHLVADATSSRSLSDRQLAFQRVRKLGVFVTSAETILLQLVADKNHGKFKEIQNLIKVLPPDTGLTPKSNI</sequence>
<dbReference type="RefSeq" id="XP_002128918.1">
    <property type="nucleotide sequence ID" value="XM_002128882.5"/>
</dbReference>
<reference evidence="5" key="1">
    <citation type="journal article" date="2002" name="Science">
        <title>The draft genome of Ciona intestinalis: insights into chordate and vertebrate origins.</title>
        <authorList>
            <person name="Dehal P."/>
            <person name="Satou Y."/>
            <person name="Campbell R.K."/>
            <person name="Chapman J."/>
            <person name="Degnan B."/>
            <person name="De Tomaso A."/>
            <person name="Davidson B."/>
            <person name="Di Gregorio A."/>
            <person name="Gelpke M."/>
            <person name="Goodstein D.M."/>
            <person name="Harafuji N."/>
            <person name="Hastings K.E."/>
            <person name="Ho I."/>
            <person name="Hotta K."/>
            <person name="Huang W."/>
            <person name="Kawashima T."/>
            <person name="Lemaire P."/>
            <person name="Martinez D."/>
            <person name="Meinertzhagen I.A."/>
            <person name="Necula S."/>
            <person name="Nonaka M."/>
            <person name="Putnam N."/>
            <person name="Rash S."/>
            <person name="Saiga H."/>
            <person name="Satake M."/>
            <person name="Terry A."/>
            <person name="Yamada L."/>
            <person name="Wang H.G."/>
            <person name="Awazu S."/>
            <person name="Azumi K."/>
            <person name="Boore J."/>
            <person name="Branno M."/>
            <person name="Chin-Bow S."/>
            <person name="DeSantis R."/>
            <person name="Doyle S."/>
            <person name="Francino P."/>
            <person name="Keys D.N."/>
            <person name="Haga S."/>
            <person name="Hayashi H."/>
            <person name="Hino K."/>
            <person name="Imai K.S."/>
            <person name="Inaba K."/>
            <person name="Kano S."/>
            <person name="Kobayashi K."/>
            <person name="Kobayashi M."/>
            <person name="Lee B.I."/>
            <person name="Makabe K.W."/>
            <person name="Manohar C."/>
            <person name="Matassi G."/>
            <person name="Medina M."/>
            <person name="Mochizuki Y."/>
            <person name="Mount S."/>
            <person name="Morishita T."/>
            <person name="Miura S."/>
            <person name="Nakayama A."/>
            <person name="Nishizaka S."/>
            <person name="Nomoto H."/>
            <person name="Ohta F."/>
            <person name="Oishi K."/>
            <person name="Rigoutsos I."/>
            <person name="Sano M."/>
            <person name="Sasaki A."/>
            <person name="Sasakura Y."/>
            <person name="Shoguchi E."/>
            <person name="Shin-i T."/>
            <person name="Spagnuolo A."/>
            <person name="Stainier D."/>
            <person name="Suzuki M.M."/>
            <person name="Tassy O."/>
            <person name="Takatori N."/>
            <person name="Tokuoka M."/>
            <person name="Yagi K."/>
            <person name="Yoshizaki F."/>
            <person name="Wada S."/>
            <person name="Zhang C."/>
            <person name="Hyatt P.D."/>
            <person name="Larimer F."/>
            <person name="Detter C."/>
            <person name="Doggett N."/>
            <person name="Glavina T."/>
            <person name="Hawkins T."/>
            <person name="Richardson P."/>
            <person name="Lucas S."/>
            <person name="Kohara Y."/>
            <person name="Levine M."/>
            <person name="Satoh N."/>
            <person name="Rokhsar D.S."/>
        </authorList>
    </citation>
    <scope>NUCLEOTIDE SEQUENCE [LARGE SCALE GENOMIC DNA]</scope>
</reference>
<keyword evidence="5" id="KW-1185">Reference proteome</keyword>
<comment type="similarity">
    <text evidence="1">Belongs to the isochorismatase family.</text>
</comment>
<dbReference type="Ensembl" id="ENSCINT00000003182.3">
    <property type="protein sequence ID" value="ENSCINP00000003182.3"/>
    <property type="gene ID" value="ENSCING00000001591.3"/>
</dbReference>
<proteinExistence type="inferred from homology"/>
<protein>
    <recommendedName>
        <fullName evidence="2">Isochorismatase domain-containing protein 1</fullName>
    </recommendedName>
</protein>
<dbReference type="InterPro" id="IPR036380">
    <property type="entry name" value="Isochorismatase-like_sf"/>
</dbReference>
<dbReference type="KEGG" id="cin:100185313"/>
<feature type="domain" description="Isochorismatase-like" evidence="3">
    <location>
        <begin position="87"/>
        <end position="233"/>
    </location>
</feature>
<name>F6VBS7_CIOIN</name>
<evidence type="ECO:0000313" key="4">
    <source>
        <dbReference type="Ensembl" id="ENSCINP00000003182.3"/>
    </source>
</evidence>
<dbReference type="InParanoid" id="F6VBS7"/>